<evidence type="ECO:0000313" key="3">
    <source>
        <dbReference type="EMBL" id="GAA4896265.1"/>
    </source>
</evidence>
<dbReference type="PANTHER" id="PTHR42964:SF1">
    <property type="entry name" value="POLYKETIDE BIOSYNTHESIS ENOYL-COA HYDRATASE PKSH-RELATED"/>
    <property type="match status" value="1"/>
</dbReference>
<feature type="domain" description="SnoaL-like" evidence="2">
    <location>
        <begin position="9"/>
        <end position="117"/>
    </location>
</feature>
<dbReference type="Pfam" id="PF00378">
    <property type="entry name" value="ECH_1"/>
    <property type="match status" value="1"/>
</dbReference>
<name>A0ABP9F7P8_9PSEU</name>
<dbReference type="InterPro" id="IPR001753">
    <property type="entry name" value="Enoyl-CoA_hydra/iso"/>
</dbReference>
<proteinExistence type="inferred from homology"/>
<dbReference type="PANTHER" id="PTHR42964">
    <property type="entry name" value="ENOYL-COA HYDRATASE"/>
    <property type="match status" value="1"/>
</dbReference>
<evidence type="ECO:0000313" key="4">
    <source>
        <dbReference type="Proteomes" id="UP001500457"/>
    </source>
</evidence>
<reference evidence="4" key="1">
    <citation type="journal article" date="2019" name="Int. J. Syst. Evol. Microbiol.">
        <title>The Global Catalogue of Microorganisms (GCM) 10K type strain sequencing project: providing services to taxonomists for standard genome sequencing and annotation.</title>
        <authorList>
            <consortium name="The Broad Institute Genomics Platform"/>
            <consortium name="The Broad Institute Genome Sequencing Center for Infectious Disease"/>
            <person name="Wu L."/>
            <person name="Ma J."/>
        </authorList>
    </citation>
    <scope>NUCLEOTIDE SEQUENCE [LARGE SCALE GENOMIC DNA]</scope>
    <source>
        <strain evidence="4">JCM 17983</strain>
    </source>
</reference>
<accession>A0ABP9F7P8</accession>
<dbReference type="InterPro" id="IPR037401">
    <property type="entry name" value="SnoaL-like"/>
</dbReference>
<dbReference type="Gene3D" id="3.10.450.50">
    <property type="match status" value="1"/>
</dbReference>
<dbReference type="InterPro" id="IPR014748">
    <property type="entry name" value="Enoyl-CoA_hydra_C"/>
</dbReference>
<protein>
    <recommendedName>
        <fullName evidence="2">SnoaL-like domain-containing protein</fullName>
    </recommendedName>
</protein>
<comment type="caution">
    <text evidence="3">The sequence shown here is derived from an EMBL/GenBank/DDBJ whole genome shotgun (WGS) entry which is preliminary data.</text>
</comment>
<comment type="similarity">
    <text evidence="1">Belongs to the enoyl-CoA hydratase/isomerase family.</text>
</comment>
<dbReference type="Gene3D" id="1.10.12.10">
    <property type="entry name" value="Lyase 2-enoyl-coa Hydratase, Chain A, domain 2"/>
    <property type="match status" value="1"/>
</dbReference>
<gene>
    <name evidence="3" type="ORF">GCM10023203_58400</name>
</gene>
<sequence length="415" mass="44127">MESHEKNARLLYDALATGDRKALDAILDPAFAGEATEGLPFGLGGTHDGADAMIRDFWWAIGRHYRARAEPAEFLALADGGLVVLGRYVGTARDGGRELDAAFAHVLTFTDDGRIASLRQYTDSARWAGATRGTPAGQRALRVVRYDVTDGLATIELDRPEAGGAIDPTMVEDLDEATFRVTHDPEVRAVLLRGTGRTLSVGGDLAFFADAADAIPERLRWIIDRYHVTLDRLATLDAPVVCAVHGALAGGGLGLAHVSDIVVAAEDAKFAVGYGAIGLASDGANTWYLPRLVGMRRAQEMFLLNRVLTAPEALEAGLVTEVVPADGLAARAHETATTLAAGPTQAFGHVKRLLLASQDNDLAAQLAEETRRMTATGATDDAREGITAFVERRRPHFRGRGRTRVAGGSGTEGTP</sequence>
<dbReference type="SUPFAM" id="SSF54427">
    <property type="entry name" value="NTF2-like"/>
    <property type="match status" value="1"/>
</dbReference>
<evidence type="ECO:0000259" key="2">
    <source>
        <dbReference type="Pfam" id="PF12680"/>
    </source>
</evidence>
<dbReference type="Proteomes" id="UP001500457">
    <property type="component" value="Unassembled WGS sequence"/>
</dbReference>
<dbReference type="SUPFAM" id="SSF52096">
    <property type="entry name" value="ClpP/crotonase"/>
    <property type="match status" value="1"/>
</dbReference>
<dbReference type="Pfam" id="PF12680">
    <property type="entry name" value="SnoaL_2"/>
    <property type="match status" value="1"/>
</dbReference>
<dbReference type="InterPro" id="IPR032710">
    <property type="entry name" value="NTF2-like_dom_sf"/>
</dbReference>
<dbReference type="InterPro" id="IPR051683">
    <property type="entry name" value="Enoyl-CoA_Hydratase/Isomerase"/>
</dbReference>
<evidence type="ECO:0000256" key="1">
    <source>
        <dbReference type="ARBA" id="ARBA00005254"/>
    </source>
</evidence>
<dbReference type="InterPro" id="IPR029045">
    <property type="entry name" value="ClpP/crotonase-like_dom_sf"/>
</dbReference>
<dbReference type="RefSeq" id="WP_274234854.1">
    <property type="nucleotide sequence ID" value="NZ_BAABHQ010000029.1"/>
</dbReference>
<organism evidence="3 4">
    <name type="scientific">Actinomycetospora straminea</name>
    <dbReference type="NCBI Taxonomy" id="663607"/>
    <lineage>
        <taxon>Bacteria</taxon>
        <taxon>Bacillati</taxon>
        <taxon>Actinomycetota</taxon>
        <taxon>Actinomycetes</taxon>
        <taxon>Pseudonocardiales</taxon>
        <taxon>Pseudonocardiaceae</taxon>
        <taxon>Actinomycetospora</taxon>
    </lineage>
</organism>
<dbReference type="Gene3D" id="3.90.226.10">
    <property type="entry name" value="2-enoyl-CoA Hydratase, Chain A, domain 1"/>
    <property type="match status" value="1"/>
</dbReference>
<dbReference type="EMBL" id="BAABHQ010000029">
    <property type="protein sequence ID" value="GAA4896265.1"/>
    <property type="molecule type" value="Genomic_DNA"/>
</dbReference>
<dbReference type="CDD" id="cd06558">
    <property type="entry name" value="crotonase-like"/>
    <property type="match status" value="1"/>
</dbReference>
<keyword evidence="4" id="KW-1185">Reference proteome</keyword>